<dbReference type="Proteomes" id="UP001174936">
    <property type="component" value="Unassembled WGS sequence"/>
</dbReference>
<evidence type="ECO:0000313" key="2">
    <source>
        <dbReference type="Proteomes" id="UP001174936"/>
    </source>
</evidence>
<accession>A0AA39YG67</accession>
<proteinExistence type="predicted"/>
<sequence>MVLRLLVEGFVGLSWGRSDGGSLVALRQLQMPYETMPKEANWKSVMQSFFSRYRNLISRKCTDPDGLLVIGLLPIESSSGLSSPLILFYIPYLFSPRFANIANEEPRGTVGTVVMAISLVSL</sequence>
<comment type="caution">
    <text evidence="1">The sequence shown here is derived from an EMBL/GenBank/DDBJ whole genome shotgun (WGS) entry which is preliminary data.</text>
</comment>
<reference evidence="1" key="1">
    <citation type="submission" date="2023-06" db="EMBL/GenBank/DDBJ databases">
        <title>Genome-scale phylogeny and comparative genomics of the fungal order Sordariales.</title>
        <authorList>
            <consortium name="Lawrence Berkeley National Laboratory"/>
            <person name="Hensen N."/>
            <person name="Bonometti L."/>
            <person name="Westerberg I."/>
            <person name="Brannstrom I.O."/>
            <person name="Guillou S."/>
            <person name="Cros-Aarteil S."/>
            <person name="Calhoun S."/>
            <person name="Haridas S."/>
            <person name="Kuo A."/>
            <person name="Mondo S."/>
            <person name="Pangilinan J."/>
            <person name="Riley R."/>
            <person name="Labutti K."/>
            <person name="Andreopoulos B."/>
            <person name="Lipzen A."/>
            <person name="Chen C."/>
            <person name="Yanf M."/>
            <person name="Daum C."/>
            <person name="Ng V."/>
            <person name="Clum A."/>
            <person name="Steindorff A."/>
            <person name="Ohm R."/>
            <person name="Martin F."/>
            <person name="Silar P."/>
            <person name="Natvig D."/>
            <person name="Lalanne C."/>
            <person name="Gautier V."/>
            <person name="Ament-Velasquez S.L."/>
            <person name="Kruys A."/>
            <person name="Hutchinson M.I."/>
            <person name="Powell A.J."/>
            <person name="Barry K."/>
            <person name="Miller A.N."/>
            <person name="Grigoriev I.V."/>
            <person name="Debuchy R."/>
            <person name="Gladieux P."/>
            <person name="Thoren M.H."/>
            <person name="Johannesson H."/>
        </authorList>
    </citation>
    <scope>NUCLEOTIDE SEQUENCE</scope>
    <source>
        <strain evidence="1">SMH2532-1</strain>
    </source>
</reference>
<dbReference type="AlphaFoldDB" id="A0AA39YG67"/>
<keyword evidence="2" id="KW-1185">Reference proteome</keyword>
<organism evidence="1 2">
    <name type="scientific">Cercophora newfieldiana</name>
    <dbReference type="NCBI Taxonomy" id="92897"/>
    <lineage>
        <taxon>Eukaryota</taxon>
        <taxon>Fungi</taxon>
        <taxon>Dikarya</taxon>
        <taxon>Ascomycota</taxon>
        <taxon>Pezizomycotina</taxon>
        <taxon>Sordariomycetes</taxon>
        <taxon>Sordariomycetidae</taxon>
        <taxon>Sordariales</taxon>
        <taxon>Lasiosphaeriaceae</taxon>
        <taxon>Cercophora</taxon>
    </lineage>
</organism>
<dbReference type="EMBL" id="JAULSV010000002">
    <property type="protein sequence ID" value="KAK0652052.1"/>
    <property type="molecule type" value="Genomic_DNA"/>
</dbReference>
<protein>
    <submittedName>
        <fullName evidence="1">Uncharacterized protein</fullName>
    </submittedName>
</protein>
<name>A0AA39YG67_9PEZI</name>
<evidence type="ECO:0000313" key="1">
    <source>
        <dbReference type="EMBL" id="KAK0652052.1"/>
    </source>
</evidence>
<gene>
    <name evidence="1" type="ORF">B0T16DRAFT_93678</name>
</gene>